<protein>
    <recommendedName>
        <fullName evidence="7">Death domain-containing protein</fullName>
    </recommendedName>
</protein>
<organism evidence="8 9">
    <name type="scientific">Pocillopora damicornis</name>
    <name type="common">Cauliflower coral</name>
    <name type="synonym">Millepora damicornis</name>
    <dbReference type="NCBI Taxonomy" id="46731"/>
    <lineage>
        <taxon>Eukaryota</taxon>
        <taxon>Metazoa</taxon>
        <taxon>Cnidaria</taxon>
        <taxon>Anthozoa</taxon>
        <taxon>Hexacorallia</taxon>
        <taxon>Scleractinia</taxon>
        <taxon>Astrocoeniina</taxon>
        <taxon>Pocilloporidae</taxon>
        <taxon>Pocillopora</taxon>
    </lineage>
</organism>
<comment type="caution">
    <text evidence="8">The sequence shown here is derived from an EMBL/GenBank/DDBJ whole genome shotgun (WGS) entry which is preliminary data.</text>
</comment>
<evidence type="ECO:0000256" key="5">
    <source>
        <dbReference type="ARBA" id="ARBA00023180"/>
    </source>
</evidence>
<reference evidence="8 9" key="1">
    <citation type="journal article" date="2018" name="Sci. Rep.">
        <title>Comparative analysis of the Pocillopora damicornis genome highlights role of immune system in coral evolution.</title>
        <authorList>
            <person name="Cunning R."/>
            <person name="Bay R.A."/>
            <person name="Gillette P."/>
            <person name="Baker A.C."/>
            <person name="Traylor-Knowles N."/>
        </authorList>
    </citation>
    <scope>NUCLEOTIDE SEQUENCE [LARGE SCALE GENOMIC DNA]</scope>
    <source>
        <strain evidence="8">RSMAS</strain>
        <tissue evidence="8">Whole animal</tissue>
    </source>
</reference>
<keyword evidence="6" id="KW-1133">Transmembrane helix</keyword>
<feature type="transmembrane region" description="Helical" evidence="6">
    <location>
        <begin position="246"/>
        <end position="269"/>
    </location>
</feature>
<keyword evidence="4" id="KW-1015">Disulfide bond</keyword>
<keyword evidence="6" id="KW-0812">Transmembrane</keyword>
<keyword evidence="6" id="KW-0472">Membrane</keyword>
<name>A0A3M6TZL9_POCDA</name>
<evidence type="ECO:0000313" key="8">
    <source>
        <dbReference type="EMBL" id="RMX46853.1"/>
    </source>
</evidence>
<dbReference type="GO" id="GO:0006915">
    <property type="term" value="P:apoptotic process"/>
    <property type="evidence" value="ECO:0007669"/>
    <property type="project" value="UniProtKB-KW"/>
</dbReference>
<dbReference type="AlphaFoldDB" id="A0A3M6TZL9"/>
<evidence type="ECO:0000256" key="4">
    <source>
        <dbReference type="ARBA" id="ARBA00023157"/>
    </source>
</evidence>
<accession>A0A3M6TZL9</accession>
<feature type="domain" description="Death" evidence="7">
    <location>
        <begin position="391"/>
        <end position="451"/>
    </location>
</feature>
<keyword evidence="5" id="KW-0325">Glycoprotein</keyword>
<sequence>MKDFAEVEEKIIVGLLITATVLVVQGYGNRCEKKDEIELYDKQNPTYYKCWPFPECLDGQEPTVEPGSTHPMGTDISCQSCQQNFYSNKGTNIRCRKCTSCGKKLELSPCLSVKDRECADRYISNDYYFNSTDKECHRCTECCEDDNMNIESQCIKLMPGTVIGGKGQKHCRRSPKPCNDLPKKNLTSSGCDCNNTMPSDSSLLKGSNTQMNCSSPNKTSLIEKEQTNQNLSSSSKQCSGHSFDRLHITLLCLLGLSISVILFWGWLAWKRRKQSLHSENSFPLESLGCSSVRSVTCLPTCSFLAEREPLRTGSNSHQEELNVIPEGNNISRNEGSSHASDAQWKDYLNVENIPADILVSSMENLCDENGNLFHYVQMKLDAFETNTCKTWFSVGRELKVKSDMLNLMKAERRSHTECLLEHLKTLAKEPTMREFVQALKNCGRNDIAKYICNWPWPQQNI</sequence>
<dbReference type="SUPFAM" id="SSF47986">
    <property type="entry name" value="DEATH domain"/>
    <property type="match status" value="1"/>
</dbReference>
<keyword evidence="2" id="KW-0732">Signal</keyword>
<evidence type="ECO:0000256" key="6">
    <source>
        <dbReference type="SAM" id="Phobius"/>
    </source>
</evidence>
<evidence type="ECO:0000256" key="3">
    <source>
        <dbReference type="ARBA" id="ARBA00022737"/>
    </source>
</evidence>
<evidence type="ECO:0000259" key="7">
    <source>
        <dbReference type="PROSITE" id="PS50017"/>
    </source>
</evidence>
<gene>
    <name evidence="8" type="ORF">pdam_00007673</name>
</gene>
<dbReference type="PROSITE" id="PS50017">
    <property type="entry name" value="DEATH_DOMAIN"/>
    <property type="match status" value="1"/>
</dbReference>
<dbReference type="InterPro" id="IPR001368">
    <property type="entry name" value="TNFR/NGFR_Cys_rich_reg"/>
</dbReference>
<dbReference type="EMBL" id="RCHS01002554">
    <property type="protein sequence ID" value="RMX46853.1"/>
    <property type="molecule type" value="Genomic_DNA"/>
</dbReference>
<dbReference type="SMART" id="SM00208">
    <property type="entry name" value="TNFR"/>
    <property type="match status" value="1"/>
</dbReference>
<feature type="non-terminal residue" evidence="8">
    <location>
        <position position="461"/>
    </location>
</feature>
<evidence type="ECO:0000256" key="1">
    <source>
        <dbReference type="ARBA" id="ARBA00022703"/>
    </source>
</evidence>
<dbReference type="Proteomes" id="UP000275408">
    <property type="component" value="Unassembled WGS sequence"/>
</dbReference>
<dbReference type="Gene3D" id="1.10.533.10">
    <property type="entry name" value="Death Domain, Fas"/>
    <property type="match status" value="1"/>
</dbReference>
<keyword evidence="3" id="KW-0677">Repeat</keyword>
<evidence type="ECO:0000256" key="2">
    <source>
        <dbReference type="ARBA" id="ARBA00022729"/>
    </source>
</evidence>
<proteinExistence type="predicted"/>
<dbReference type="InterPro" id="IPR011029">
    <property type="entry name" value="DEATH-like_dom_sf"/>
</dbReference>
<dbReference type="OrthoDB" id="5966984at2759"/>
<keyword evidence="1" id="KW-0053">Apoptosis</keyword>
<keyword evidence="9" id="KW-1185">Reference proteome</keyword>
<evidence type="ECO:0000313" key="9">
    <source>
        <dbReference type="Proteomes" id="UP000275408"/>
    </source>
</evidence>
<dbReference type="InterPro" id="IPR000488">
    <property type="entry name" value="Death_dom"/>
</dbReference>
<dbReference type="GO" id="GO:0007165">
    <property type="term" value="P:signal transduction"/>
    <property type="evidence" value="ECO:0007669"/>
    <property type="project" value="InterPro"/>
</dbReference>
<dbReference type="CDD" id="cd01670">
    <property type="entry name" value="Death"/>
    <property type="match status" value="1"/>
</dbReference>